<dbReference type="InterPro" id="IPR037939">
    <property type="entry name" value="CRADD"/>
</dbReference>
<dbReference type="Gene3D" id="1.10.533.10">
    <property type="entry name" value="Death Domain, Fas"/>
    <property type="match status" value="2"/>
</dbReference>
<dbReference type="Pfam" id="PF00619">
    <property type="entry name" value="CARD"/>
    <property type="match status" value="1"/>
</dbReference>
<keyword evidence="1" id="KW-0732">Signal</keyword>
<evidence type="ECO:0000259" key="3">
    <source>
        <dbReference type="PROSITE" id="PS50209"/>
    </source>
</evidence>
<sequence length="350" mass="39818">MPQLPALTLLLVKISQSLTVEDVRDLRALIVDDLGAARVENARPLEIFNMLKQDNKIGNGDLGFLVQILRSLGKGRLAEEAEQLEQLQRSTEVQVAAVPQQTVPMSGTYRTLLLRNYPTIYLELDATRVLDYLHQQGVLTDEMRQTILAIPEDHHRTGTLLQMILQMGENVFTIFRTALGHAGYPHLMELLTGEQQHMPQSLERRFDEVQAKVEEKHAIIVRTYRGCVILFLTFESEPKFAHFWGSYTSGDLSNTLSELLITKEMRSLEGGDQLVVRTLVLEQDYRAWRDFFNKGDPQLPEEEQVEQVTSHLAALGTSRHTEELEITQKTRAGSIRSIASVQSENFRLLR</sequence>
<feature type="domain" description="DED" evidence="2">
    <location>
        <begin position="6"/>
        <end position="83"/>
    </location>
</feature>
<dbReference type="GO" id="GO:0070513">
    <property type="term" value="F:death domain binding"/>
    <property type="evidence" value="ECO:0007669"/>
    <property type="project" value="InterPro"/>
</dbReference>
<evidence type="ECO:0000256" key="1">
    <source>
        <dbReference type="SAM" id="SignalP"/>
    </source>
</evidence>
<feature type="chain" id="PRO_5002935790" description="CARD domain-containing protein" evidence="1">
    <location>
        <begin position="20"/>
        <end position="350"/>
    </location>
</feature>
<dbReference type="PANTHER" id="PTHR15034">
    <property type="entry name" value="DEATH DOMAIN-CONTAINING PROTEIN CRADD"/>
    <property type="match status" value="1"/>
</dbReference>
<evidence type="ECO:0000259" key="2">
    <source>
        <dbReference type="PROSITE" id="PS50168"/>
    </source>
</evidence>
<dbReference type="PANTHER" id="PTHR15034:SF5">
    <property type="entry name" value="DEATH DOMAIN-CONTAINING PROTEIN CRADD"/>
    <property type="match status" value="1"/>
</dbReference>
<dbReference type="PROSITE" id="PS50209">
    <property type="entry name" value="CARD"/>
    <property type="match status" value="1"/>
</dbReference>
<dbReference type="SUPFAM" id="SSF47986">
    <property type="entry name" value="DEATH domain"/>
    <property type="match status" value="2"/>
</dbReference>
<organism>
    <name type="scientific">Branchiostoma floridae</name>
    <name type="common">Florida lancelet</name>
    <name type="synonym">Amphioxus</name>
    <dbReference type="NCBI Taxonomy" id="7739"/>
    <lineage>
        <taxon>Eukaryota</taxon>
        <taxon>Metazoa</taxon>
        <taxon>Chordata</taxon>
        <taxon>Cephalochordata</taxon>
        <taxon>Leptocardii</taxon>
        <taxon>Amphioxiformes</taxon>
        <taxon>Branchiostomatidae</taxon>
        <taxon>Branchiostoma</taxon>
    </lineage>
</organism>
<reference evidence="4" key="1">
    <citation type="journal article" date="2008" name="Nature">
        <title>The amphioxus genome and the evolution of the chordate karyotype.</title>
        <authorList>
            <consortium name="US DOE Joint Genome Institute (JGI-PGF)"/>
            <person name="Putnam N.H."/>
            <person name="Butts T."/>
            <person name="Ferrier D.E.K."/>
            <person name="Furlong R.F."/>
            <person name="Hellsten U."/>
            <person name="Kawashima T."/>
            <person name="Robinson-Rechavi M."/>
            <person name="Shoguchi E."/>
            <person name="Terry A."/>
            <person name="Yu J.-K."/>
            <person name="Benito-Gutierrez E.L."/>
            <person name="Dubchak I."/>
            <person name="Garcia-Fernandez J."/>
            <person name="Gibson-Brown J.J."/>
            <person name="Grigoriev I.V."/>
            <person name="Horton A.C."/>
            <person name="de Jong P.J."/>
            <person name="Jurka J."/>
            <person name="Kapitonov V.V."/>
            <person name="Kohara Y."/>
            <person name="Kuroki Y."/>
            <person name="Lindquist E."/>
            <person name="Lucas S."/>
            <person name="Osoegawa K."/>
            <person name="Pennacchio L.A."/>
            <person name="Salamov A.A."/>
            <person name="Satou Y."/>
            <person name="Sauka-Spengler T."/>
            <person name="Schmutz J."/>
            <person name="Shin-I T."/>
            <person name="Toyoda A."/>
            <person name="Bronner-Fraser M."/>
            <person name="Fujiyama A."/>
            <person name="Holland L.Z."/>
            <person name="Holland P.W.H."/>
            <person name="Satoh N."/>
            <person name="Rokhsar D.S."/>
        </authorList>
    </citation>
    <scope>NUCLEOTIDE SEQUENCE [LARGE SCALE GENOMIC DNA]</scope>
    <source>
        <strain evidence="4">S238N-H82</strain>
        <tissue evidence="4">Testes</tissue>
    </source>
</reference>
<evidence type="ECO:0008006" key="5">
    <source>
        <dbReference type="Google" id="ProtNLM"/>
    </source>
</evidence>
<dbReference type="InterPro" id="IPR011029">
    <property type="entry name" value="DEATH-like_dom_sf"/>
</dbReference>
<dbReference type="Pfam" id="PF01335">
    <property type="entry name" value="DED"/>
    <property type="match status" value="1"/>
</dbReference>
<dbReference type="EMBL" id="GG666530">
    <property type="protein sequence ID" value="EEN58479.1"/>
    <property type="molecule type" value="Genomic_DNA"/>
</dbReference>
<dbReference type="GO" id="GO:0042981">
    <property type="term" value="P:regulation of apoptotic process"/>
    <property type="evidence" value="ECO:0007669"/>
    <property type="project" value="InterPro"/>
</dbReference>
<gene>
    <name evidence="4" type="ORF">BRAFLDRAFT_86851</name>
</gene>
<proteinExistence type="predicted"/>
<evidence type="ECO:0000313" key="4">
    <source>
        <dbReference type="EMBL" id="EEN58479.1"/>
    </source>
</evidence>
<dbReference type="InterPro" id="IPR001315">
    <property type="entry name" value="CARD"/>
</dbReference>
<dbReference type="PROSITE" id="PS50168">
    <property type="entry name" value="DED"/>
    <property type="match status" value="1"/>
</dbReference>
<dbReference type="GO" id="GO:0002020">
    <property type="term" value="F:protease binding"/>
    <property type="evidence" value="ECO:0007669"/>
    <property type="project" value="InterPro"/>
</dbReference>
<dbReference type="AlphaFoldDB" id="C3YMI3"/>
<dbReference type="InterPro" id="IPR001875">
    <property type="entry name" value="DED_dom"/>
</dbReference>
<feature type="signal peptide" evidence="1">
    <location>
        <begin position="1"/>
        <end position="19"/>
    </location>
</feature>
<feature type="domain" description="CARD" evidence="3">
    <location>
        <begin position="105"/>
        <end position="194"/>
    </location>
</feature>
<name>C3YMI3_BRAFL</name>
<protein>
    <recommendedName>
        <fullName evidence="5">CARD domain-containing protein</fullName>
    </recommendedName>
</protein>
<accession>C3YMI3</accession>
<dbReference type="InParanoid" id="C3YMI3"/>
<dbReference type="CDD" id="cd00045">
    <property type="entry name" value="DED"/>
    <property type="match status" value="1"/>
</dbReference>
<dbReference type="CDD" id="cd01671">
    <property type="entry name" value="CARD"/>
    <property type="match status" value="1"/>
</dbReference>